<keyword evidence="2" id="KW-0444">Lipid biosynthesis</keyword>
<sequence>MDRQPLPVTGGREAARPLAAPGPKLRPVAPAGTVECRSCGRRFVEARFEKHLRVCPACGRHAVVPAVTRADQLADTGTLDIIRMHIDDRDPLGFDDGVPYPSRVAEARERTKLEETFVIARAGIGAVPVVLACMDFGFLGGSLGSAAGEQFARACDLAVAEQRALIAVCTSGGARMQEGIASLAQMARCSAGVVGVARAGLPYVSVLADPCFGGVTASFAVQSDVILAEPHARIGFAGGRVIEQASHDRLPEGFQTSEFLLAHGMVDAVVERRALRDTIERLLIGFTAPR</sequence>
<keyword evidence="2" id="KW-0863">Zinc-finger</keyword>
<dbReference type="GO" id="GO:0003989">
    <property type="term" value="F:acetyl-CoA carboxylase activity"/>
    <property type="evidence" value="ECO:0007669"/>
    <property type="project" value="InterPro"/>
</dbReference>
<proteinExistence type="inferred from homology"/>
<evidence type="ECO:0000313" key="8">
    <source>
        <dbReference type="Proteomes" id="UP000606991"/>
    </source>
</evidence>
<evidence type="ECO:0000313" key="7">
    <source>
        <dbReference type="Proteomes" id="UP000248724"/>
    </source>
</evidence>
<keyword evidence="2" id="KW-0862">Zinc</keyword>
<evidence type="ECO:0000259" key="4">
    <source>
        <dbReference type="PROSITE" id="PS50980"/>
    </source>
</evidence>
<dbReference type="Proteomes" id="UP000606991">
    <property type="component" value="Unassembled WGS sequence"/>
</dbReference>
<dbReference type="GO" id="GO:0006633">
    <property type="term" value="P:fatty acid biosynthetic process"/>
    <property type="evidence" value="ECO:0007669"/>
    <property type="project" value="UniProtKB-KW"/>
</dbReference>
<keyword evidence="2" id="KW-0276">Fatty acid metabolism</keyword>
<comment type="catalytic activity">
    <reaction evidence="2">
        <text>N(6)-carboxybiotinyl-L-lysyl-[protein] + acetyl-CoA = N(6)-biotinyl-L-lysyl-[protein] + malonyl-CoA</text>
        <dbReference type="Rhea" id="RHEA:54728"/>
        <dbReference type="Rhea" id="RHEA-COMP:10505"/>
        <dbReference type="Rhea" id="RHEA-COMP:10506"/>
        <dbReference type="ChEBI" id="CHEBI:57288"/>
        <dbReference type="ChEBI" id="CHEBI:57384"/>
        <dbReference type="ChEBI" id="CHEBI:83144"/>
        <dbReference type="ChEBI" id="CHEBI:83145"/>
        <dbReference type="EC" id="2.1.3.15"/>
    </reaction>
</comment>
<keyword evidence="2" id="KW-0547">Nucleotide-binding</keyword>
<comment type="subunit">
    <text evidence="2">Acetyl-CoA carboxylase is a heterohexamer composed of biotin carboxyl carrier protein (AccB), biotin carboxylase (AccC) and two subunits each of ACCase subunit alpha (AccA) and ACCase subunit beta (AccD).</text>
</comment>
<dbReference type="SUPFAM" id="SSF52096">
    <property type="entry name" value="ClpP/crotonase"/>
    <property type="match status" value="1"/>
</dbReference>
<comment type="caution">
    <text evidence="6">The sequence shown here is derived from an EMBL/GenBank/DDBJ whole genome shotgun (WGS) entry which is preliminary data.</text>
</comment>
<dbReference type="EMBL" id="QHBU01000281">
    <property type="protein sequence ID" value="PZR77852.1"/>
    <property type="molecule type" value="Genomic_DNA"/>
</dbReference>
<accession>A0A2W5YY57</accession>
<reference evidence="6 7" key="1">
    <citation type="journal article" date="2017" name="Nature">
        <title>Atmospheric trace gases support primary production in Antarctic desert surface soil.</title>
        <authorList>
            <person name="Ji M."/>
            <person name="Greening C."/>
            <person name="Vanwonterghem I."/>
            <person name="Carere C.R."/>
            <person name="Bay S.K."/>
            <person name="Steen J.A."/>
            <person name="Montgomery K."/>
            <person name="Lines T."/>
            <person name="Beardall J."/>
            <person name="van Dorst J."/>
            <person name="Snape I."/>
            <person name="Stott M.B."/>
            <person name="Hugenholtz P."/>
            <person name="Ferrari B.C."/>
        </authorList>
    </citation>
    <scope>NUCLEOTIDE SEQUENCE [LARGE SCALE GENOMIC DNA]</scope>
    <source>
        <strain evidence="6">RRmetagenome_bin12</strain>
    </source>
</reference>
<dbReference type="PANTHER" id="PTHR42995">
    <property type="entry name" value="ACETYL-COENZYME A CARBOXYLASE CARBOXYL TRANSFERASE SUBUNIT BETA, CHLOROPLASTIC"/>
    <property type="match status" value="1"/>
</dbReference>
<dbReference type="InterPro" id="IPR011762">
    <property type="entry name" value="COA_CT_N"/>
</dbReference>
<keyword evidence="2" id="KW-0479">Metal-binding</keyword>
<dbReference type="AlphaFoldDB" id="A0A2W5YY57"/>
<dbReference type="RefSeq" id="WP_337311935.1">
    <property type="nucleotide sequence ID" value="NZ_JAEKNS010000100.1"/>
</dbReference>
<comment type="cofactor">
    <cofactor evidence="2">
        <name>Zn(2+)</name>
        <dbReference type="ChEBI" id="CHEBI:29105"/>
    </cofactor>
    <text evidence="2">Binds 1 zinc ion per subunit.</text>
</comment>
<dbReference type="InterPro" id="IPR000438">
    <property type="entry name" value="Acetyl_CoA_COase_Trfase_b_su"/>
</dbReference>
<keyword evidence="1 2" id="KW-0808">Transferase</keyword>
<evidence type="ECO:0000256" key="3">
    <source>
        <dbReference type="SAM" id="MobiDB-lite"/>
    </source>
</evidence>
<dbReference type="GO" id="GO:0016743">
    <property type="term" value="F:carboxyl- or carbamoyltransferase activity"/>
    <property type="evidence" value="ECO:0007669"/>
    <property type="project" value="UniProtKB-UniRule"/>
</dbReference>
<dbReference type="EMBL" id="JAEKNS010000100">
    <property type="protein sequence ID" value="MBJ7595124.1"/>
    <property type="molecule type" value="Genomic_DNA"/>
</dbReference>
<feature type="region of interest" description="Disordered" evidence="3">
    <location>
        <begin position="1"/>
        <end position="26"/>
    </location>
</feature>
<reference evidence="5 8" key="3">
    <citation type="submission" date="2020-10" db="EMBL/GenBank/DDBJ databases">
        <title>Ca. Dormibacterota MAGs.</title>
        <authorList>
            <person name="Montgomery K."/>
        </authorList>
    </citation>
    <scope>NUCLEOTIDE SEQUENCE [LARGE SCALE GENOMIC DNA]</scope>
    <source>
        <strain evidence="5">SC8812_S17_18</strain>
    </source>
</reference>
<dbReference type="UniPathway" id="UPA00655">
    <property type="reaction ID" value="UER00711"/>
</dbReference>
<reference evidence="6" key="2">
    <citation type="submission" date="2018-05" db="EMBL/GenBank/DDBJ databases">
        <authorList>
            <person name="Ferrari B."/>
        </authorList>
    </citation>
    <scope>NUCLEOTIDE SEQUENCE</scope>
    <source>
        <strain evidence="6">RRmetagenome_bin12</strain>
    </source>
</reference>
<dbReference type="InterPro" id="IPR034733">
    <property type="entry name" value="AcCoA_carboxyl_beta"/>
</dbReference>
<comment type="similarity">
    <text evidence="2">Belongs to the AccD/PCCB family.</text>
</comment>
<dbReference type="PROSITE" id="PS50980">
    <property type="entry name" value="COA_CT_NTER"/>
    <property type="match status" value="1"/>
</dbReference>
<feature type="domain" description="CoA carboxyltransferase N-terminal" evidence="4">
    <location>
        <begin position="32"/>
        <end position="290"/>
    </location>
</feature>
<keyword evidence="2" id="KW-0275">Fatty acid biosynthesis</keyword>
<comment type="pathway">
    <text evidence="2">Lipid metabolism; malonyl-CoA biosynthesis; malonyl-CoA from acetyl-CoA: step 1/1.</text>
</comment>
<dbReference type="PANTHER" id="PTHR42995:SF5">
    <property type="entry name" value="ACETYL-COENZYME A CARBOXYLASE CARBOXYL TRANSFERASE SUBUNIT BETA, CHLOROPLASTIC"/>
    <property type="match status" value="1"/>
</dbReference>
<dbReference type="Proteomes" id="UP000248724">
    <property type="component" value="Unassembled WGS sequence"/>
</dbReference>
<comment type="subcellular location">
    <subcellularLocation>
        <location evidence="2">Cytoplasm</location>
    </subcellularLocation>
</comment>
<feature type="zinc finger region" description="C4-type" evidence="2">
    <location>
        <begin position="36"/>
        <end position="58"/>
    </location>
</feature>
<feature type="binding site" evidence="2">
    <location>
        <position position="39"/>
    </location>
    <ligand>
        <name>Zn(2+)</name>
        <dbReference type="ChEBI" id="CHEBI:29105"/>
    </ligand>
</feature>
<accession>A0A934JXJ3</accession>
<keyword evidence="2" id="KW-0963">Cytoplasm</keyword>
<keyword evidence="2" id="KW-0443">Lipid metabolism</keyword>
<dbReference type="Gene3D" id="3.90.226.10">
    <property type="entry name" value="2-enoyl-CoA Hydratase, Chain A, domain 1"/>
    <property type="match status" value="1"/>
</dbReference>
<feature type="binding site" evidence="2">
    <location>
        <position position="55"/>
    </location>
    <ligand>
        <name>Zn(2+)</name>
        <dbReference type="ChEBI" id="CHEBI:29105"/>
    </ligand>
</feature>
<protein>
    <recommendedName>
        <fullName evidence="2">Acetyl-coenzyme A carboxylase carboxyl transferase subunit beta</fullName>
        <shortName evidence="2">ACCase subunit beta</shortName>
        <shortName evidence="2">Acetyl-CoA carboxylase carboxyltransferase subunit beta</shortName>
        <ecNumber evidence="2">2.1.3.15</ecNumber>
    </recommendedName>
</protein>
<dbReference type="HAMAP" id="MF_01395">
    <property type="entry name" value="AcetylCoA_CT_beta"/>
    <property type="match status" value="1"/>
</dbReference>
<feature type="binding site" evidence="2">
    <location>
        <position position="58"/>
    </location>
    <ligand>
        <name>Zn(2+)</name>
        <dbReference type="ChEBI" id="CHEBI:29105"/>
    </ligand>
</feature>
<name>A0A2W5YY57_9BACT</name>
<dbReference type="GO" id="GO:0008270">
    <property type="term" value="F:zinc ion binding"/>
    <property type="evidence" value="ECO:0007669"/>
    <property type="project" value="UniProtKB-UniRule"/>
</dbReference>
<keyword evidence="2" id="KW-0067">ATP-binding</keyword>
<organism evidence="6 7">
    <name type="scientific">Candidatus Aeolococcus gillhamiae</name>
    <dbReference type="NCBI Taxonomy" id="3127015"/>
    <lineage>
        <taxon>Bacteria</taxon>
        <taxon>Bacillati</taxon>
        <taxon>Candidatus Dormiibacterota</taxon>
        <taxon>Candidatus Dormibacteria</taxon>
        <taxon>Candidatus Aeolococcales</taxon>
        <taxon>Candidatus Aeolococcaceae</taxon>
        <taxon>Candidatus Aeolococcus</taxon>
    </lineage>
</organism>
<dbReference type="InterPro" id="IPR029045">
    <property type="entry name" value="ClpP/crotonase-like_dom_sf"/>
</dbReference>
<evidence type="ECO:0000313" key="6">
    <source>
        <dbReference type="EMBL" id="PZR77852.1"/>
    </source>
</evidence>
<comment type="function">
    <text evidence="2">Component of the acetyl coenzyme A carboxylase (ACC) complex. Biotin carboxylase (BC) catalyzes the carboxylation of biotin on its carrier protein (BCCP) and then the CO(2) group is transferred by the transcarboxylase to acetyl-CoA to form malonyl-CoA.</text>
</comment>
<dbReference type="Pfam" id="PF01039">
    <property type="entry name" value="Carboxyl_trans"/>
    <property type="match status" value="1"/>
</dbReference>
<feature type="binding site" evidence="2">
    <location>
        <position position="36"/>
    </location>
    <ligand>
        <name>Zn(2+)</name>
        <dbReference type="ChEBI" id="CHEBI:29105"/>
    </ligand>
</feature>
<gene>
    <name evidence="2" type="primary">accD</name>
    <name evidence="6" type="ORF">DLM65_14765</name>
    <name evidence="5" type="ORF">JF886_09735</name>
</gene>
<evidence type="ECO:0000256" key="2">
    <source>
        <dbReference type="HAMAP-Rule" id="MF_01395"/>
    </source>
</evidence>
<dbReference type="GO" id="GO:2001295">
    <property type="term" value="P:malonyl-CoA biosynthetic process"/>
    <property type="evidence" value="ECO:0007669"/>
    <property type="project" value="UniProtKB-UniRule"/>
</dbReference>
<evidence type="ECO:0000313" key="5">
    <source>
        <dbReference type="EMBL" id="MBJ7595124.1"/>
    </source>
</evidence>
<evidence type="ECO:0000256" key="1">
    <source>
        <dbReference type="ARBA" id="ARBA00022679"/>
    </source>
</evidence>
<dbReference type="GO" id="GO:0005524">
    <property type="term" value="F:ATP binding"/>
    <property type="evidence" value="ECO:0007669"/>
    <property type="project" value="UniProtKB-KW"/>
</dbReference>
<dbReference type="GO" id="GO:0009317">
    <property type="term" value="C:acetyl-CoA carboxylase complex"/>
    <property type="evidence" value="ECO:0007669"/>
    <property type="project" value="InterPro"/>
</dbReference>
<dbReference type="EC" id="2.1.3.15" evidence="2"/>
<dbReference type="PRINTS" id="PR01070">
    <property type="entry name" value="ACCCTRFRASEB"/>
</dbReference>